<keyword evidence="1" id="KW-0732">Signal</keyword>
<reference evidence="2 3" key="1">
    <citation type="submission" date="2016-02" db="EMBL/GenBank/DDBJ databases">
        <title>Secondary metabolites in Legionella.</title>
        <authorList>
            <person name="Tobias N.J."/>
            <person name="Bode H.B."/>
        </authorList>
    </citation>
    <scope>NUCLEOTIDE SEQUENCE [LARGE SCALE GENOMIC DNA]</scope>
    <source>
        <strain evidence="2 3">DSM 19216</strain>
    </source>
</reference>
<gene>
    <name evidence="2" type="ORF">lpari_03166</name>
</gene>
<organism evidence="2 3">
    <name type="scientific">Legionella parisiensis</name>
    <dbReference type="NCBI Taxonomy" id="45071"/>
    <lineage>
        <taxon>Bacteria</taxon>
        <taxon>Pseudomonadati</taxon>
        <taxon>Pseudomonadota</taxon>
        <taxon>Gammaproteobacteria</taxon>
        <taxon>Legionellales</taxon>
        <taxon>Legionellaceae</taxon>
        <taxon>Legionella</taxon>
    </lineage>
</organism>
<sequence>MRIWQSVVVATLLLFPLSHANSFTNKITDFPQLVQAVESGSDVRAIIHFDDCQVTGPELSTQVKRRLNGATTRFNFTHFFHGKEDIDDQFIDTVTTSMKIFIKKPTGEFLTFSGRLSVFEDNTATLHVDFVDPVLQKKKLVVDWFCRISNGSDNNGLVLFNFSLARQGSIPVKSKSI</sequence>
<evidence type="ECO:0008006" key="4">
    <source>
        <dbReference type="Google" id="ProtNLM"/>
    </source>
</evidence>
<evidence type="ECO:0000313" key="3">
    <source>
        <dbReference type="Proteomes" id="UP000095229"/>
    </source>
</evidence>
<accession>A0A1E5JMR7</accession>
<proteinExistence type="predicted"/>
<evidence type="ECO:0000256" key="1">
    <source>
        <dbReference type="SAM" id="SignalP"/>
    </source>
</evidence>
<dbReference type="PATRIC" id="fig|45071.7.peg.3393"/>
<dbReference type="RefSeq" id="WP_069683565.1">
    <property type="nucleotide sequence ID" value="NZ_LSOG01000084.1"/>
</dbReference>
<dbReference type="OrthoDB" id="5648847at2"/>
<feature type="signal peptide" evidence="1">
    <location>
        <begin position="1"/>
        <end position="20"/>
    </location>
</feature>
<evidence type="ECO:0000313" key="2">
    <source>
        <dbReference type="EMBL" id="OEH45847.1"/>
    </source>
</evidence>
<name>A0A1E5JMR7_9GAMM</name>
<feature type="chain" id="PRO_5009179617" description="Lipid/polyisoprenoid-binding YceI-like domain-containing protein" evidence="1">
    <location>
        <begin position="21"/>
        <end position="177"/>
    </location>
</feature>
<dbReference type="EMBL" id="LSOG01000084">
    <property type="protein sequence ID" value="OEH45847.1"/>
    <property type="molecule type" value="Genomic_DNA"/>
</dbReference>
<keyword evidence="3" id="KW-1185">Reference proteome</keyword>
<dbReference type="Proteomes" id="UP000095229">
    <property type="component" value="Unassembled WGS sequence"/>
</dbReference>
<comment type="caution">
    <text evidence="2">The sequence shown here is derived from an EMBL/GenBank/DDBJ whole genome shotgun (WGS) entry which is preliminary data.</text>
</comment>
<protein>
    <recommendedName>
        <fullName evidence="4">Lipid/polyisoprenoid-binding YceI-like domain-containing protein</fullName>
    </recommendedName>
</protein>
<dbReference type="AlphaFoldDB" id="A0A1E5JMR7"/>